<evidence type="ECO:0000313" key="3">
    <source>
        <dbReference type="EMBL" id="GFZ79462.1"/>
    </source>
</evidence>
<dbReference type="AlphaFoldDB" id="A0A8J2TPA4"/>
<dbReference type="SMART" id="SM00530">
    <property type="entry name" value="HTH_XRE"/>
    <property type="match status" value="1"/>
</dbReference>
<evidence type="ECO:0000259" key="2">
    <source>
        <dbReference type="PROSITE" id="PS50943"/>
    </source>
</evidence>
<dbReference type="SUPFAM" id="SSF47413">
    <property type="entry name" value="lambda repressor-like DNA-binding domains"/>
    <property type="match status" value="1"/>
</dbReference>
<dbReference type="SUPFAM" id="SSF48452">
    <property type="entry name" value="TPR-like"/>
    <property type="match status" value="1"/>
</dbReference>
<dbReference type="GO" id="GO:0003677">
    <property type="term" value="F:DNA binding"/>
    <property type="evidence" value="ECO:0007669"/>
    <property type="project" value="UniProtKB-KW"/>
</dbReference>
<dbReference type="Gene3D" id="1.25.40.10">
    <property type="entry name" value="Tetratricopeptide repeat domain"/>
    <property type="match status" value="2"/>
</dbReference>
<dbReference type="Pfam" id="PF01381">
    <property type="entry name" value="HTH_3"/>
    <property type="match status" value="1"/>
</dbReference>
<dbReference type="CDD" id="cd00093">
    <property type="entry name" value="HTH_XRE"/>
    <property type="match status" value="1"/>
</dbReference>
<accession>A0A8J2TPA4</accession>
<keyword evidence="1" id="KW-0238">DNA-binding</keyword>
<dbReference type="GO" id="GO:0005829">
    <property type="term" value="C:cytosol"/>
    <property type="evidence" value="ECO:0007669"/>
    <property type="project" value="TreeGrafter"/>
</dbReference>
<sequence length="411" mass="47717">MELGDRIRQLRKEKRMTQEELAGKKLSKGMLSLIENNKAKPSMESLAYIAEQLGVSVSELLQEENRQKLKSLLEKAEKIYFKDRTNVEETLDKYKKVGELIQPVLNELTESYESARLLELYSYSRFYSKQDRWEEPLKKAAEMYEALHVPTRRAAIGVFRSFAIFAKRDYEGALNVLLNEKKSFKEKEVYLDPVTRLEFDYTEVCFLLAIGDVKKALAVLEEAVEFSRNNKIFYRIDDLFRLAVGYGILFHDSGMLAYYNDRLIHYGKFAEDPFYEAFTALALAEKKMFQDGDYQGALRLMEKYGKEFPAISEPHFTVAKGKALYGLGKYEEAFSQLEKVTIPDNLHHPYDLSLLHIADTYKALCQWKLGNVEHALRYITLAKENFSTLTPTKYTELTEETYRKIVDAIKN</sequence>
<dbReference type="Proteomes" id="UP000602050">
    <property type="component" value="Unassembled WGS sequence"/>
</dbReference>
<dbReference type="InterPro" id="IPR050807">
    <property type="entry name" value="TransReg_Diox_bact_type"/>
</dbReference>
<gene>
    <name evidence="3" type="ORF">GCM10010978_21030</name>
</gene>
<protein>
    <submittedName>
        <fullName evidence="3">Transcriptional regulator</fullName>
    </submittedName>
</protein>
<evidence type="ECO:0000313" key="4">
    <source>
        <dbReference type="Proteomes" id="UP000602050"/>
    </source>
</evidence>
<keyword evidence="4" id="KW-1185">Reference proteome</keyword>
<feature type="domain" description="HTH cro/C1-type" evidence="2">
    <location>
        <begin position="7"/>
        <end position="60"/>
    </location>
</feature>
<name>A0A8J2TPA4_9BACI</name>
<organism evidence="3 4">
    <name type="scientific">Compostibacillus humi</name>
    <dbReference type="NCBI Taxonomy" id="1245525"/>
    <lineage>
        <taxon>Bacteria</taxon>
        <taxon>Bacillati</taxon>
        <taxon>Bacillota</taxon>
        <taxon>Bacilli</taxon>
        <taxon>Bacillales</taxon>
        <taxon>Bacillaceae</taxon>
        <taxon>Compostibacillus</taxon>
    </lineage>
</organism>
<comment type="caution">
    <text evidence="3">The sequence shown here is derived from an EMBL/GenBank/DDBJ whole genome shotgun (WGS) entry which is preliminary data.</text>
</comment>
<dbReference type="RefSeq" id="WP_188392363.1">
    <property type="nucleotide sequence ID" value="NZ_BMEV01000038.1"/>
</dbReference>
<proteinExistence type="predicted"/>
<dbReference type="InterPro" id="IPR011990">
    <property type="entry name" value="TPR-like_helical_dom_sf"/>
</dbReference>
<reference evidence="3" key="1">
    <citation type="journal article" date="2014" name="Int. J. Syst. Evol. Microbiol.">
        <title>Complete genome sequence of Corynebacterium casei LMG S-19264T (=DSM 44701T), isolated from a smear-ripened cheese.</title>
        <authorList>
            <consortium name="US DOE Joint Genome Institute (JGI-PGF)"/>
            <person name="Walter F."/>
            <person name="Albersmeier A."/>
            <person name="Kalinowski J."/>
            <person name="Ruckert C."/>
        </authorList>
    </citation>
    <scope>NUCLEOTIDE SEQUENCE</scope>
    <source>
        <strain evidence="3">CGMCC 1.12360</strain>
    </source>
</reference>
<evidence type="ECO:0000256" key="1">
    <source>
        <dbReference type="ARBA" id="ARBA00023125"/>
    </source>
</evidence>
<reference evidence="3" key="2">
    <citation type="submission" date="2020-09" db="EMBL/GenBank/DDBJ databases">
        <authorList>
            <person name="Sun Q."/>
            <person name="Zhou Y."/>
        </authorList>
    </citation>
    <scope>NUCLEOTIDE SEQUENCE</scope>
    <source>
        <strain evidence="3">CGMCC 1.12360</strain>
    </source>
</reference>
<dbReference type="PANTHER" id="PTHR46797">
    <property type="entry name" value="HTH-TYPE TRANSCRIPTIONAL REGULATOR"/>
    <property type="match status" value="1"/>
</dbReference>
<dbReference type="PANTHER" id="PTHR46797:SF1">
    <property type="entry name" value="METHYLPHOSPHONATE SYNTHASE"/>
    <property type="match status" value="1"/>
</dbReference>
<dbReference type="GO" id="GO:0003700">
    <property type="term" value="F:DNA-binding transcription factor activity"/>
    <property type="evidence" value="ECO:0007669"/>
    <property type="project" value="TreeGrafter"/>
</dbReference>
<dbReference type="PROSITE" id="PS50943">
    <property type="entry name" value="HTH_CROC1"/>
    <property type="match status" value="1"/>
</dbReference>
<dbReference type="InterPro" id="IPR010982">
    <property type="entry name" value="Lambda_DNA-bd_dom_sf"/>
</dbReference>
<dbReference type="EMBL" id="BMEV01000038">
    <property type="protein sequence ID" value="GFZ79462.1"/>
    <property type="molecule type" value="Genomic_DNA"/>
</dbReference>
<dbReference type="InterPro" id="IPR001387">
    <property type="entry name" value="Cro/C1-type_HTH"/>
</dbReference>